<feature type="compositionally biased region" description="Basic and acidic residues" evidence="1">
    <location>
        <begin position="759"/>
        <end position="784"/>
    </location>
</feature>
<feature type="compositionally biased region" description="Basic and acidic residues" evidence="1">
    <location>
        <begin position="522"/>
        <end position="537"/>
    </location>
</feature>
<feature type="compositionally biased region" description="Polar residues" evidence="1">
    <location>
        <begin position="1"/>
        <end position="31"/>
    </location>
</feature>
<dbReference type="OrthoDB" id="5151921at2759"/>
<accession>A0A8H6RBV2</accession>
<feature type="compositionally biased region" description="Low complexity" evidence="1">
    <location>
        <begin position="137"/>
        <end position="155"/>
    </location>
</feature>
<feature type="compositionally biased region" description="Low complexity" evidence="1">
    <location>
        <begin position="1480"/>
        <end position="1493"/>
    </location>
</feature>
<feature type="non-terminal residue" evidence="2">
    <location>
        <position position="1"/>
    </location>
</feature>
<evidence type="ECO:0000313" key="2">
    <source>
        <dbReference type="EMBL" id="KAF7187582.1"/>
    </source>
</evidence>
<gene>
    <name evidence="2" type="ORF">HII31_10921</name>
</gene>
<sequence>PATSSKAPLNANTISSAGNESSSVADTTTVEPTVLSAPDGTQVAVQSSPEAIRHEGAPPSGVVDDGRKRENDDVVGHASAQSPPQVEEDNTNATTQEESAPFIPIEATNSPDASVATEPASSRTTQSPSTPLKVTGLAALTAAAASAKPANTVSANPPGSDSTSKAATPDLVVDSAASLPERPENFRRYSIPLGSEASSEQSQSLTEFLATEPPVESEHENTPTRKVFRFPPSSLESQSHPGLSRQASANSAAAVRRRERSQTPSSASARSSSSRPLSQVFTRLREKSRSMSRSRKDGSRSRPASLVLSHSNLLEDEELDSRPAKRVISTDSRSTDEAAAAAALMASGPTDLALDDFSDLAIDHSKSGMTSPIMSMNSPMSPQRVEAWNSPEATIPPKTPTNPGDQHRNSESGLVGRLGVLPSPAPTAATFSENGERSASTEQYRRRSSAAAWRKGLEDQFGGALASVPSQTPSEDNGKQMEKGEETASPTTHDEKGPDESTPRQADFGDKAATASDEPQNDAERTNHSEADAEKQDASPPSTPPPVSRPQQQRKVSDLASLPSQIRRASQPSSPVKALPTSLPNTAAHSRANSQSLAVILPSNLEATSSRESGLSDAEFVQASPVTIKPAAPALVQHASFKREAAPEDDELHESTPIAPPPTSPWRTAHQKPTAPDDEELYESTPVVTRSRVPWRDQIAEQERELERLGEERQKSDPMAVPATDATKRESKLAEATPNPYQLSASNPADTVPATAGADVDRWEDARSEVSAEEGAHESSHHTSTEPTASRHSSVSSLGGGDRAARANVESEEPMSSQAVPAGPTTASVASPLQKLTTGQVSGPALQPRGPGSGDFSDRFANLQYMQRPGMTERPLSYMPGQRDSAGFVQESISTAQGASSPSTNTPPVDISAMAGPPPGTQPYLQHPAMRLSGHVEPTQYEKMRTSVGSGVLVSPGHSPHNSGDLSGRGSRQSGFFRGDATAYPTPRNITDQHGLEDLAYGPPTPEEHPQVQDPSKQGRRRSGLWATFSSRRSSGAKIESDHQSRESSIAPLAGDLAGPSTGVAPPTNVSRPVPVSAMERMDSSAKGRKTLTKPQRASSNAIELEPKKRFSGLKSLLGRSSTSAGHEKADKESSKKLKKVAPVADARASATPPPSRPAPQSRPSDSATIQGAVTGYAEYERARRREGRAFDKQQQAMRQAEPANPPRPQQSIDDGGSFVPSGNVPPAEGWYAPRRDQERTASLPSQAFPPAQESDQPNMSSQAMPEFRRLHSLGAAPGRARPMAQVPEAFRPVDASFGRPVKPIGPPLPGQFHAAQQQFHMPSGQSGYSDQRPMSPASPIRQREGSYGSEYTNPISGRCEYWPTGQRPFGSGSGASISPIKTRSDSGGYGMSHRDRMGSLSQEVARSPAKEYSDQQTPFALALRPGHSRQSSWNIPPDARPEGPARAATDEFYDAQQYQQVGSPPPPRSAVASPPPGPYQQQQQHYALQQQGISPAPQPEIPMGFPEHFARGQPPPRPPPRIPFIPDEGDTRGAYPSPPYSPEHQPQQMYIHSTSQGASAYQGPRINPPAGQQMGWYPRQQAPRPPSQGRYYAQQQQQPQYQYREGYSGRPPQPMQRSFTTGHDQSAYNAPHVPQHRRRPSTGYSGRRDDPTVGEEELIMRGASYPGQEWQPQWRE</sequence>
<feature type="compositionally biased region" description="Low complexity" evidence="1">
    <location>
        <begin position="1592"/>
        <end position="1604"/>
    </location>
</feature>
<feature type="compositionally biased region" description="Polar residues" evidence="1">
    <location>
        <begin position="785"/>
        <end position="797"/>
    </location>
</feature>
<feature type="compositionally biased region" description="Polar residues" evidence="1">
    <location>
        <begin position="891"/>
        <end position="907"/>
    </location>
</feature>
<feature type="compositionally biased region" description="Basic and acidic residues" evidence="1">
    <location>
        <begin position="1179"/>
        <end position="1192"/>
    </location>
</feature>
<feature type="compositionally biased region" description="Low complexity" evidence="1">
    <location>
        <begin position="1159"/>
        <end position="1168"/>
    </location>
</feature>
<feature type="compositionally biased region" description="Polar residues" evidence="1">
    <location>
        <begin position="1616"/>
        <end position="1629"/>
    </location>
</feature>
<dbReference type="Proteomes" id="UP000660729">
    <property type="component" value="Unassembled WGS sequence"/>
</dbReference>
<feature type="compositionally biased region" description="Basic and acidic residues" evidence="1">
    <location>
        <begin position="64"/>
        <end position="75"/>
    </location>
</feature>
<feature type="region of interest" description="Disordered" evidence="1">
    <location>
        <begin position="370"/>
        <end position="592"/>
    </location>
</feature>
<feature type="compositionally biased region" description="Polar residues" evidence="1">
    <location>
        <begin position="739"/>
        <end position="749"/>
    </location>
</feature>
<feature type="compositionally biased region" description="Basic and acidic residues" evidence="1">
    <location>
        <begin position="283"/>
        <end position="300"/>
    </location>
</feature>
<feature type="compositionally biased region" description="Low complexity" evidence="1">
    <location>
        <begin position="968"/>
        <end position="979"/>
    </location>
</feature>
<protein>
    <submittedName>
        <fullName evidence="2">Uncharacterized protein</fullName>
    </submittedName>
</protein>
<feature type="compositionally biased region" description="Polar residues" evidence="1">
    <location>
        <begin position="1254"/>
        <end position="1264"/>
    </location>
</feature>
<feature type="region of interest" description="Disordered" evidence="1">
    <location>
        <begin position="639"/>
        <end position="926"/>
    </location>
</feature>
<feature type="compositionally biased region" description="Low complexity" evidence="1">
    <location>
        <begin position="244"/>
        <end position="254"/>
    </location>
</feature>
<dbReference type="EMBL" id="JABCIY010000224">
    <property type="protein sequence ID" value="KAF7187582.1"/>
    <property type="molecule type" value="Genomic_DNA"/>
</dbReference>
<comment type="caution">
    <text evidence="2">The sequence shown here is derived from an EMBL/GenBank/DDBJ whole genome shotgun (WGS) entry which is preliminary data.</text>
</comment>
<feature type="compositionally biased region" description="Polar residues" evidence="1">
    <location>
        <begin position="157"/>
        <end position="166"/>
    </location>
</feature>
<feature type="compositionally biased region" description="Polar residues" evidence="1">
    <location>
        <begin position="119"/>
        <end position="132"/>
    </location>
</feature>
<feature type="compositionally biased region" description="Pro residues" evidence="1">
    <location>
        <begin position="1464"/>
        <end position="1479"/>
    </location>
</feature>
<feature type="region of interest" description="Disordered" evidence="1">
    <location>
        <begin position="950"/>
        <end position="1677"/>
    </location>
</feature>
<feature type="compositionally biased region" description="Polar residues" evidence="1">
    <location>
        <begin position="562"/>
        <end position="574"/>
    </location>
</feature>
<feature type="compositionally biased region" description="Polar residues" evidence="1">
    <location>
        <begin position="1315"/>
        <end position="1330"/>
    </location>
</feature>
<feature type="compositionally biased region" description="Pro residues" evidence="1">
    <location>
        <begin position="1514"/>
        <end position="1524"/>
    </location>
</feature>
<feature type="region of interest" description="Disordered" evidence="1">
    <location>
        <begin position="1"/>
        <end position="335"/>
    </location>
</feature>
<feature type="compositionally biased region" description="Low complexity" evidence="1">
    <location>
        <begin position="262"/>
        <end position="279"/>
    </location>
</feature>
<evidence type="ECO:0000313" key="3">
    <source>
        <dbReference type="Proteomes" id="UP000660729"/>
    </source>
</evidence>
<proteinExistence type="predicted"/>
<feature type="compositionally biased region" description="Basic and acidic residues" evidence="1">
    <location>
        <begin position="1126"/>
        <end position="1136"/>
    </location>
</feature>
<feature type="compositionally biased region" description="Low complexity" evidence="1">
    <location>
        <begin position="370"/>
        <end position="382"/>
    </location>
</feature>
<keyword evidence="3" id="KW-1185">Reference proteome</keyword>
<feature type="compositionally biased region" description="Polar residues" evidence="1">
    <location>
        <begin position="429"/>
        <end position="442"/>
    </location>
</feature>
<feature type="compositionally biased region" description="Polar residues" evidence="1">
    <location>
        <begin position="196"/>
        <end position="206"/>
    </location>
</feature>
<feature type="compositionally biased region" description="Polar residues" evidence="1">
    <location>
        <begin position="1093"/>
        <end position="1102"/>
    </location>
</feature>
<feature type="compositionally biased region" description="Basic and acidic residues" evidence="1">
    <location>
        <begin position="694"/>
        <end position="716"/>
    </location>
</feature>
<name>A0A8H6RBV2_9PEZI</name>
<reference evidence="2" key="1">
    <citation type="submission" date="2020-04" db="EMBL/GenBank/DDBJ databases">
        <title>Draft genome resource of the tomato pathogen Pseudocercospora fuligena.</title>
        <authorList>
            <person name="Zaccaron A."/>
        </authorList>
    </citation>
    <scope>NUCLEOTIDE SEQUENCE</scope>
    <source>
        <strain evidence="2">PF001</strain>
    </source>
</reference>
<feature type="compositionally biased region" description="Basic and acidic residues" evidence="1">
    <location>
        <begin position="476"/>
        <end position="510"/>
    </location>
</feature>
<feature type="compositionally biased region" description="Polar residues" evidence="1">
    <location>
        <begin position="1545"/>
        <end position="1560"/>
    </location>
</feature>
<organism evidence="2 3">
    <name type="scientific">Pseudocercospora fuligena</name>
    <dbReference type="NCBI Taxonomy" id="685502"/>
    <lineage>
        <taxon>Eukaryota</taxon>
        <taxon>Fungi</taxon>
        <taxon>Dikarya</taxon>
        <taxon>Ascomycota</taxon>
        <taxon>Pezizomycotina</taxon>
        <taxon>Dothideomycetes</taxon>
        <taxon>Dothideomycetidae</taxon>
        <taxon>Mycosphaerellales</taxon>
        <taxon>Mycosphaerellaceae</taxon>
        <taxon>Pseudocercospora</taxon>
    </lineage>
</organism>
<feature type="compositionally biased region" description="Polar residues" evidence="1">
    <location>
        <begin position="814"/>
        <end position="841"/>
    </location>
</feature>
<feature type="compositionally biased region" description="Polar residues" evidence="1">
    <location>
        <begin position="582"/>
        <end position="592"/>
    </location>
</feature>
<evidence type="ECO:0000256" key="1">
    <source>
        <dbReference type="SAM" id="MobiDB-lite"/>
    </source>
</evidence>